<evidence type="ECO:0008006" key="4">
    <source>
        <dbReference type="Google" id="ProtNLM"/>
    </source>
</evidence>
<accession>A0ABW6RUS0</accession>
<evidence type="ECO:0000313" key="3">
    <source>
        <dbReference type="Proteomes" id="UP001601992"/>
    </source>
</evidence>
<reference evidence="2 3" key="1">
    <citation type="submission" date="2024-10" db="EMBL/GenBank/DDBJ databases">
        <title>The Natural Products Discovery Center: Release of the First 8490 Sequenced Strains for Exploring Actinobacteria Biosynthetic Diversity.</title>
        <authorList>
            <person name="Kalkreuter E."/>
            <person name="Kautsar S.A."/>
            <person name="Yang D."/>
            <person name="Bader C.D."/>
            <person name="Teijaro C.N."/>
            <person name="Fluegel L."/>
            <person name="Davis C.M."/>
            <person name="Simpson J.R."/>
            <person name="Lauterbach L."/>
            <person name="Steele A.D."/>
            <person name="Gui C."/>
            <person name="Meng S."/>
            <person name="Li G."/>
            <person name="Viehrig K."/>
            <person name="Ye F."/>
            <person name="Su P."/>
            <person name="Kiefer A.F."/>
            <person name="Nichols A."/>
            <person name="Cepeda A.J."/>
            <person name="Yan W."/>
            <person name="Fan B."/>
            <person name="Jiang Y."/>
            <person name="Adhikari A."/>
            <person name="Zheng C.-J."/>
            <person name="Schuster L."/>
            <person name="Cowan T.M."/>
            <person name="Smanski M.J."/>
            <person name="Chevrette M.G."/>
            <person name="De Carvalho L.P.S."/>
            <person name="Shen B."/>
        </authorList>
    </citation>
    <scope>NUCLEOTIDE SEQUENCE [LARGE SCALE GENOMIC DNA]</scope>
    <source>
        <strain evidence="2 3">NPDC002593</strain>
    </source>
</reference>
<keyword evidence="3" id="KW-1185">Reference proteome</keyword>
<evidence type="ECO:0000313" key="2">
    <source>
        <dbReference type="EMBL" id="MFF3566734.1"/>
    </source>
</evidence>
<gene>
    <name evidence="2" type="ORF">ACFYXQ_03015</name>
</gene>
<proteinExistence type="predicted"/>
<feature type="region of interest" description="Disordered" evidence="1">
    <location>
        <begin position="1"/>
        <end position="33"/>
    </location>
</feature>
<dbReference type="RefSeq" id="WP_083895384.1">
    <property type="nucleotide sequence ID" value="NZ_JBIAQY010000001.1"/>
</dbReference>
<protein>
    <recommendedName>
        <fullName evidence="4">Immunity protein 35</fullName>
    </recommendedName>
</protein>
<dbReference type="EMBL" id="JBIAQY010000001">
    <property type="protein sequence ID" value="MFF3566734.1"/>
    <property type="molecule type" value="Genomic_DNA"/>
</dbReference>
<feature type="compositionally biased region" description="Basic and acidic residues" evidence="1">
    <location>
        <begin position="17"/>
        <end position="33"/>
    </location>
</feature>
<name>A0ABW6RUS0_9NOCA</name>
<sequence length="131" mass="14429">MSEPTSDATASPPRLARVYDGRDPDGRPIADRDPIDHALTEALLTYLESAPVILAARSFDVDEFAPADRDVPLNYRTDGTWIWAGSVPHYLRKHGLAPEPKLVRHIQARDFQLDPVDQATKDLAVSVITGS</sequence>
<organism evidence="2 3">
    <name type="scientific">Nocardia jiangxiensis</name>
    <dbReference type="NCBI Taxonomy" id="282685"/>
    <lineage>
        <taxon>Bacteria</taxon>
        <taxon>Bacillati</taxon>
        <taxon>Actinomycetota</taxon>
        <taxon>Actinomycetes</taxon>
        <taxon>Mycobacteriales</taxon>
        <taxon>Nocardiaceae</taxon>
        <taxon>Nocardia</taxon>
    </lineage>
</organism>
<dbReference type="Proteomes" id="UP001601992">
    <property type="component" value="Unassembled WGS sequence"/>
</dbReference>
<comment type="caution">
    <text evidence="2">The sequence shown here is derived from an EMBL/GenBank/DDBJ whole genome shotgun (WGS) entry which is preliminary data.</text>
</comment>
<evidence type="ECO:0000256" key="1">
    <source>
        <dbReference type="SAM" id="MobiDB-lite"/>
    </source>
</evidence>